<dbReference type="Proteomes" id="UP000295304">
    <property type="component" value="Unassembled WGS sequence"/>
</dbReference>
<keyword evidence="3 4" id="KW-0472">Membrane</keyword>
<dbReference type="PANTHER" id="PTHR30224">
    <property type="entry name" value="ELECTRON TRANSPORT PROTEIN"/>
    <property type="match status" value="1"/>
</dbReference>
<feature type="transmembrane region" description="Helical" evidence="4">
    <location>
        <begin position="507"/>
        <end position="532"/>
    </location>
</feature>
<dbReference type="GO" id="GO:0045893">
    <property type="term" value="P:positive regulation of DNA-templated transcription"/>
    <property type="evidence" value="ECO:0007669"/>
    <property type="project" value="InterPro"/>
</dbReference>
<comment type="caution">
    <text evidence="7">The sequence shown here is derived from an EMBL/GenBank/DDBJ whole genome shotgun (WGS) entry which is preliminary data.</text>
</comment>
<dbReference type="Pfam" id="PF12801">
    <property type="entry name" value="Fer4_5"/>
    <property type="match status" value="2"/>
</dbReference>
<keyword evidence="2" id="KW-1003">Cell membrane</keyword>
<dbReference type="InterPro" id="IPR007329">
    <property type="entry name" value="FMN-bd"/>
</dbReference>
<proteinExistence type="predicted"/>
<evidence type="ECO:0000256" key="1">
    <source>
        <dbReference type="ARBA" id="ARBA00004236"/>
    </source>
</evidence>
<feature type="chain" id="PRO_5020296292" evidence="5">
    <location>
        <begin position="31"/>
        <end position="726"/>
    </location>
</feature>
<feature type="signal peptide" evidence="5">
    <location>
        <begin position="1"/>
        <end position="30"/>
    </location>
</feature>
<organism evidence="7 8">
    <name type="scientific">Varunaivibrio sulfuroxidans</name>
    <dbReference type="NCBI Taxonomy" id="1773489"/>
    <lineage>
        <taxon>Bacteria</taxon>
        <taxon>Pseudomonadati</taxon>
        <taxon>Pseudomonadota</taxon>
        <taxon>Alphaproteobacteria</taxon>
        <taxon>Rhodospirillales</taxon>
        <taxon>Magnetovibrionaceae</taxon>
        <taxon>Varunaivibrio</taxon>
    </lineage>
</organism>
<evidence type="ECO:0000256" key="5">
    <source>
        <dbReference type="SAM" id="SignalP"/>
    </source>
</evidence>
<dbReference type="PANTHER" id="PTHR30224:SF4">
    <property type="entry name" value="ELECTRON TRANSPORT PROTEIN YCCM-RELATED"/>
    <property type="match status" value="1"/>
</dbReference>
<dbReference type="GO" id="GO:0005886">
    <property type="term" value="C:plasma membrane"/>
    <property type="evidence" value="ECO:0007669"/>
    <property type="project" value="UniProtKB-SubCell"/>
</dbReference>
<sequence length="726" mass="81346">MFGIPRLRGSVSFFVCIVALAILAIAPSRAQGADDFHLAAFLPKIQIKTFFPGADRIEIVKDTPPVAAVYGGGKKLGYVFLNSDFVDSTGYSGKPIRILIAITTEGVIVNAKLVEHHEPIVLVGIPEARIVKVFDDYRGLNIAHLAEGGTQDHKLDIVSGATVTIMVIDDSMLRSAIKVGRKYGLGGLTALAQQASGPKFSIAPGPGTVKDWPALLGDGSVRHLKITVGEINQAFAKSDDPEAKNRPESGDPKDTFIDFYAALATVPTIGRSLLGEGEYKNLKNHIPEGRQAILLAGTGRFSFKGSGYVRGGIFDRFHIIQGENSVRFRDRHHKRLSRIAAKGAPKLKEVDLFYIPKNAKFDPTQPWRIELLVNRPTGPTKKAFLTYTLGYQTPKVYLRAEASAKSAYEESASGGKTPLWRKLWHEKFYEVVALSVAVGLLTIIFFFQDWVVQRPRLIKRTRLAFLIFTLFGLGWYANGQISVVNVMTFFNALITKFSWTYFLREPLIFILWFSVVVSLIFWGRGAFCGWLCPFGALQEILSKIAKAFKVPQIQVPWAIHERLWPLKYLIFLVLFGLSLYSTGLAERWAEVEPFKTAIVLKFAREWPFVIFALTVLSAGLFIERFYCRYLCPLGAALAIPGRLRMFEWLRRYKECGSPCHRCAQECMVQAIHPDGHINPNECLYCLHCQILYHDDQKCPVVVQRRQRRERRAALSAETKNVEGKAT</sequence>
<comment type="subcellular location">
    <subcellularLocation>
        <location evidence="1">Cell membrane</location>
    </subcellularLocation>
</comment>
<evidence type="ECO:0000313" key="8">
    <source>
        <dbReference type="Proteomes" id="UP000295304"/>
    </source>
</evidence>
<dbReference type="GO" id="GO:0003677">
    <property type="term" value="F:DNA binding"/>
    <property type="evidence" value="ECO:0007669"/>
    <property type="project" value="InterPro"/>
</dbReference>
<dbReference type="AlphaFoldDB" id="A0A4R3JE00"/>
<evidence type="ECO:0000259" key="6">
    <source>
        <dbReference type="SMART" id="SM00900"/>
    </source>
</evidence>
<gene>
    <name evidence="7" type="ORF">EDD55_10224</name>
</gene>
<dbReference type="EMBL" id="SLZW01000002">
    <property type="protein sequence ID" value="TCS63987.1"/>
    <property type="molecule type" value="Genomic_DNA"/>
</dbReference>
<keyword evidence="4" id="KW-1133">Transmembrane helix</keyword>
<evidence type="ECO:0000256" key="4">
    <source>
        <dbReference type="SAM" id="Phobius"/>
    </source>
</evidence>
<dbReference type="InterPro" id="IPR017896">
    <property type="entry name" value="4Fe4S_Fe-S-bd"/>
</dbReference>
<dbReference type="SMART" id="SM00900">
    <property type="entry name" value="FMN_bind"/>
    <property type="match status" value="1"/>
</dbReference>
<dbReference type="PIRSF" id="PIRSF036354">
    <property type="entry name" value="NosR"/>
    <property type="match status" value="1"/>
</dbReference>
<keyword evidence="8" id="KW-1185">Reference proteome</keyword>
<dbReference type="InterPro" id="IPR052378">
    <property type="entry name" value="NosR_regulator"/>
</dbReference>
<feature type="domain" description="FMN-binding" evidence="6">
    <location>
        <begin position="90"/>
        <end position="179"/>
    </location>
</feature>
<evidence type="ECO:0000256" key="3">
    <source>
        <dbReference type="ARBA" id="ARBA00023136"/>
    </source>
</evidence>
<reference evidence="7 8" key="1">
    <citation type="submission" date="2019-03" db="EMBL/GenBank/DDBJ databases">
        <title>Genomic Encyclopedia of Type Strains, Phase IV (KMG-IV): sequencing the most valuable type-strain genomes for metagenomic binning, comparative biology and taxonomic classification.</title>
        <authorList>
            <person name="Goeker M."/>
        </authorList>
    </citation>
    <scope>NUCLEOTIDE SEQUENCE [LARGE SCALE GENOMIC DNA]</scope>
    <source>
        <strain evidence="7 8">DSM 101688</strain>
    </source>
</reference>
<name>A0A4R3JE00_9PROT</name>
<feature type="transmembrane region" description="Helical" evidence="4">
    <location>
        <begin position="431"/>
        <end position="451"/>
    </location>
</feature>
<feature type="transmembrane region" description="Helical" evidence="4">
    <location>
        <begin position="463"/>
        <end position="487"/>
    </location>
</feature>
<dbReference type="SUPFAM" id="SSF54862">
    <property type="entry name" value="4Fe-4S ferredoxins"/>
    <property type="match status" value="1"/>
</dbReference>
<keyword evidence="5" id="KW-0732">Signal</keyword>
<evidence type="ECO:0000256" key="2">
    <source>
        <dbReference type="ARBA" id="ARBA00022475"/>
    </source>
</evidence>
<dbReference type="GO" id="GO:0010181">
    <property type="term" value="F:FMN binding"/>
    <property type="evidence" value="ECO:0007669"/>
    <property type="project" value="InterPro"/>
</dbReference>
<evidence type="ECO:0000313" key="7">
    <source>
        <dbReference type="EMBL" id="TCS63987.1"/>
    </source>
</evidence>
<dbReference type="InterPro" id="IPR011399">
    <property type="entry name" value="NosR"/>
</dbReference>
<accession>A0A4R3JE00</accession>
<feature type="transmembrane region" description="Helical" evidence="4">
    <location>
        <begin position="568"/>
        <end position="585"/>
    </location>
</feature>
<keyword evidence="4" id="KW-0812">Transmembrane</keyword>
<protein>
    <submittedName>
        <fullName evidence="7">NosR/NirI family nitrous oxide reductase transcriptional regulator</fullName>
    </submittedName>
</protein>
<dbReference type="Pfam" id="PF04205">
    <property type="entry name" value="FMN_bind"/>
    <property type="match status" value="1"/>
</dbReference>
<feature type="transmembrane region" description="Helical" evidence="4">
    <location>
        <begin position="605"/>
        <end position="622"/>
    </location>
</feature>